<keyword evidence="2" id="KW-1185">Reference proteome</keyword>
<reference evidence="1 2" key="1">
    <citation type="journal article" date="2020" name="Cell">
        <title>Large-Scale Comparative Analyses of Tick Genomes Elucidate Their Genetic Diversity and Vector Capacities.</title>
        <authorList>
            <consortium name="Tick Genome and Microbiome Consortium (TIGMIC)"/>
            <person name="Jia N."/>
            <person name="Wang J."/>
            <person name="Shi W."/>
            <person name="Du L."/>
            <person name="Sun Y."/>
            <person name="Zhan W."/>
            <person name="Jiang J.F."/>
            <person name="Wang Q."/>
            <person name="Zhang B."/>
            <person name="Ji P."/>
            <person name="Bell-Sakyi L."/>
            <person name="Cui X.M."/>
            <person name="Yuan T.T."/>
            <person name="Jiang B.G."/>
            <person name="Yang W.F."/>
            <person name="Lam T.T."/>
            <person name="Chang Q.C."/>
            <person name="Ding S.J."/>
            <person name="Wang X.J."/>
            <person name="Zhu J.G."/>
            <person name="Ruan X.D."/>
            <person name="Zhao L."/>
            <person name="Wei J.T."/>
            <person name="Ye R.Z."/>
            <person name="Que T.C."/>
            <person name="Du C.H."/>
            <person name="Zhou Y.H."/>
            <person name="Cheng J.X."/>
            <person name="Dai P.F."/>
            <person name="Guo W.B."/>
            <person name="Han X.H."/>
            <person name="Huang E.J."/>
            <person name="Li L.F."/>
            <person name="Wei W."/>
            <person name="Gao Y.C."/>
            <person name="Liu J.Z."/>
            <person name="Shao H.Z."/>
            <person name="Wang X."/>
            <person name="Wang C.C."/>
            <person name="Yang T.C."/>
            <person name="Huo Q.B."/>
            <person name="Li W."/>
            <person name="Chen H.Y."/>
            <person name="Chen S.E."/>
            <person name="Zhou L.G."/>
            <person name="Ni X.B."/>
            <person name="Tian J.H."/>
            <person name="Sheng Y."/>
            <person name="Liu T."/>
            <person name="Pan Y.S."/>
            <person name="Xia L.Y."/>
            <person name="Li J."/>
            <person name="Zhao F."/>
            <person name="Cao W.C."/>
        </authorList>
    </citation>
    <scope>NUCLEOTIDE SEQUENCE [LARGE SCALE GENOMIC DNA]</scope>
    <source>
        <strain evidence="1">Iper-2018</strain>
    </source>
</reference>
<protein>
    <submittedName>
        <fullName evidence="1">Uncharacterized protein</fullName>
    </submittedName>
</protein>
<gene>
    <name evidence="1" type="ORF">HPB47_003876</name>
</gene>
<name>A0AC60PIL6_IXOPE</name>
<dbReference type="Proteomes" id="UP000805193">
    <property type="component" value="Unassembled WGS sequence"/>
</dbReference>
<organism evidence="1 2">
    <name type="scientific">Ixodes persulcatus</name>
    <name type="common">Taiga tick</name>
    <dbReference type="NCBI Taxonomy" id="34615"/>
    <lineage>
        <taxon>Eukaryota</taxon>
        <taxon>Metazoa</taxon>
        <taxon>Ecdysozoa</taxon>
        <taxon>Arthropoda</taxon>
        <taxon>Chelicerata</taxon>
        <taxon>Arachnida</taxon>
        <taxon>Acari</taxon>
        <taxon>Parasitiformes</taxon>
        <taxon>Ixodida</taxon>
        <taxon>Ixodoidea</taxon>
        <taxon>Ixodidae</taxon>
        <taxon>Ixodinae</taxon>
        <taxon>Ixodes</taxon>
    </lineage>
</organism>
<sequence length="111" mass="12839">MTPLFKRFDHLFLAQTIDNQSDCAVMVKTMLEYFFKLRIHHMCRQQRAAERGRTVRQFLTKLVHQVPGTTPAPWDAYLIRPAEVLGCTTSTVGNWARLSPTRRLCVPHAEL</sequence>
<accession>A0AC60PIL6</accession>
<comment type="caution">
    <text evidence="1">The sequence shown here is derived from an EMBL/GenBank/DDBJ whole genome shotgun (WGS) entry which is preliminary data.</text>
</comment>
<evidence type="ECO:0000313" key="2">
    <source>
        <dbReference type="Proteomes" id="UP000805193"/>
    </source>
</evidence>
<evidence type="ECO:0000313" key="1">
    <source>
        <dbReference type="EMBL" id="KAG0419788.1"/>
    </source>
</evidence>
<proteinExistence type="predicted"/>
<dbReference type="EMBL" id="JABSTQ010010577">
    <property type="protein sequence ID" value="KAG0419788.1"/>
    <property type="molecule type" value="Genomic_DNA"/>
</dbReference>